<comment type="caution">
    <text evidence="1">The sequence shown here is derived from an EMBL/GenBank/DDBJ whole genome shotgun (WGS) entry which is preliminary data.</text>
</comment>
<protein>
    <submittedName>
        <fullName evidence="1">Lumazine synthase</fullName>
        <ecNumber evidence="1">2.5.1.78</ecNumber>
    </submittedName>
</protein>
<keyword evidence="2" id="KW-1185">Reference proteome</keyword>
<name>A0ACC1LX42_9FUNG</name>
<sequence length="175" mass="19061">MGGDDFHKGVKEPSVKLNGYRLRILIVHTRWNSEIVDPLVEGTITALLQYGVQRDNIVVKDVPGAFELPGAAQRLIKQAQYLSSADSPPFNAAVCIGVLIKGSTMHFEYIADATANDIMRVGLETDVPVIFGVLTCLTEEQAMQRAGIGRNEYDRGHNHGADWGAAAVEMALLQL</sequence>
<reference evidence="1" key="1">
    <citation type="submission" date="2022-07" db="EMBL/GenBank/DDBJ databases">
        <title>Phylogenomic reconstructions and comparative analyses of Kickxellomycotina fungi.</title>
        <authorList>
            <person name="Reynolds N.K."/>
            <person name="Stajich J.E."/>
            <person name="Barry K."/>
            <person name="Grigoriev I.V."/>
            <person name="Crous P."/>
            <person name="Smith M.E."/>
        </authorList>
    </citation>
    <scope>NUCLEOTIDE SEQUENCE</scope>
    <source>
        <strain evidence="1">CBS 190363</strain>
    </source>
</reference>
<accession>A0ACC1LX42</accession>
<dbReference type="EC" id="2.5.1.78" evidence="1"/>
<evidence type="ECO:0000313" key="2">
    <source>
        <dbReference type="Proteomes" id="UP001139981"/>
    </source>
</evidence>
<dbReference type="Proteomes" id="UP001139981">
    <property type="component" value="Unassembled WGS sequence"/>
</dbReference>
<keyword evidence="1" id="KW-0808">Transferase</keyword>
<gene>
    <name evidence="1" type="primary">RIB4</name>
    <name evidence="1" type="ORF">IWW38_005007</name>
</gene>
<evidence type="ECO:0000313" key="1">
    <source>
        <dbReference type="EMBL" id="KAJ2888073.1"/>
    </source>
</evidence>
<organism evidence="1 2">
    <name type="scientific">Coemansia aciculifera</name>
    <dbReference type="NCBI Taxonomy" id="417176"/>
    <lineage>
        <taxon>Eukaryota</taxon>
        <taxon>Fungi</taxon>
        <taxon>Fungi incertae sedis</taxon>
        <taxon>Zoopagomycota</taxon>
        <taxon>Kickxellomycotina</taxon>
        <taxon>Kickxellomycetes</taxon>
        <taxon>Kickxellales</taxon>
        <taxon>Kickxellaceae</taxon>
        <taxon>Coemansia</taxon>
    </lineage>
</organism>
<dbReference type="EMBL" id="JANBVB010002096">
    <property type="protein sequence ID" value="KAJ2888073.1"/>
    <property type="molecule type" value="Genomic_DNA"/>
</dbReference>
<proteinExistence type="predicted"/>